<feature type="transmembrane region" description="Helical" evidence="1">
    <location>
        <begin position="46"/>
        <end position="73"/>
    </location>
</feature>
<protein>
    <submittedName>
        <fullName evidence="2">Uncharacterized protein</fullName>
    </submittedName>
</protein>
<accession>A0ABV6GIV5</accession>
<dbReference type="EMBL" id="JBHLVO010000022">
    <property type="protein sequence ID" value="MFC0273618.1"/>
    <property type="molecule type" value="Genomic_DNA"/>
</dbReference>
<organism evidence="2 3">
    <name type="scientific">Metabacillus herbersteinensis</name>
    <dbReference type="NCBI Taxonomy" id="283816"/>
    <lineage>
        <taxon>Bacteria</taxon>
        <taxon>Bacillati</taxon>
        <taxon>Bacillota</taxon>
        <taxon>Bacilli</taxon>
        <taxon>Bacillales</taxon>
        <taxon>Bacillaceae</taxon>
        <taxon>Metabacillus</taxon>
    </lineage>
</organism>
<evidence type="ECO:0000256" key="1">
    <source>
        <dbReference type="SAM" id="Phobius"/>
    </source>
</evidence>
<evidence type="ECO:0000313" key="2">
    <source>
        <dbReference type="EMBL" id="MFC0273618.1"/>
    </source>
</evidence>
<sequence>MNDKKDLITINLFLFLIFLLSYVALIEPILDPILDPLYIKYFKNVGLVFIAELLLIIFIFFLVAITLLLITIVKFSTIKLIWKRGTIA</sequence>
<gene>
    <name evidence="2" type="ORF">ACFFIX_19690</name>
</gene>
<keyword evidence="1" id="KW-0812">Transmembrane</keyword>
<comment type="caution">
    <text evidence="2">The sequence shown here is derived from an EMBL/GenBank/DDBJ whole genome shotgun (WGS) entry which is preliminary data.</text>
</comment>
<feature type="transmembrane region" description="Helical" evidence="1">
    <location>
        <begin position="7"/>
        <end position="26"/>
    </location>
</feature>
<keyword evidence="3" id="KW-1185">Reference proteome</keyword>
<keyword evidence="1" id="KW-0472">Membrane</keyword>
<proteinExistence type="predicted"/>
<keyword evidence="1" id="KW-1133">Transmembrane helix</keyword>
<evidence type="ECO:0000313" key="3">
    <source>
        <dbReference type="Proteomes" id="UP001589854"/>
    </source>
</evidence>
<name>A0ABV6GIV5_9BACI</name>
<reference evidence="2 3" key="1">
    <citation type="submission" date="2024-09" db="EMBL/GenBank/DDBJ databases">
        <authorList>
            <person name="Sun Q."/>
            <person name="Mori K."/>
        </authorList>
    </citation>
    <scope>NUCLEOTIDE SEQUENCE [LARGE SCALE GENOMIC DNA]</scope>
    <source>
        <strain evidence="2 3">CCM 7228</strain>
    </source>
</reference>
<dbReference type="Proteomes" id="UP001589854">
    <property type="component" value="Unassembled WGS sequence"/>
</dbReference>
<dbReference type="RefSeq" id="WP_378937101.1">
    <property type="nucleotide sequence ID" value="NZ_JBHLVO010000022.1"/>
</dbReference>